<dbReference type="CDD" id="cd03789">
    <property type="entry name" value="GT9_LPS_heptosyltransferase"/>
    <property type="match status" value="1"/>
</dbReference>
<name>A0A2Z5G9V2_9BACT</name>
<dbReference type="SUPFAM" id="SSF53756">
    <property type="entry name" value="UDP-Glycosyltransferase/glycogen phosphorylase"/>
    <property type="match status" value="1"/>
</dbReference>
<dbReference type="InterPro" id="IPR051199">
    <property type="entry name" value="LPS_LOS_Heptosyltrfase"/>
</dbReference>
<dbReference type="GO" id="GO:0008713">
    <property type="term" value="F:ADP-heptose-lipopolysaccharide heptosyltransferase activity"/>
    <property type="evidence" value="ECO:0007669"/>
    <property type="project" value="TreeGrafter"/>
</dbReference>
<evidence type="ECO:0000313" key="4">
    <source>
        <dbReference type="Proteomes" id="UP000253606"/>
    </source>
</evidence>
<evidence type="ECO:0000256" key="2">
    <source>
        <dbReference type="ARBA" id="ARBA00022679"/>
    </source>
</evidence>
<keyword evidence="1" id="KW-0328">Glycosyltransferase</keyword>
<dbReference type="Gene3D" id="3.40.50.2000">
    <property type="entry name" value="Glycogen Phosphorylase B"/>
    <property type="match status" value="2"/>
</dbReference>
<protein>
    <submittedName>
        <fullName evidence="3">Lipopolysaccharide heptosyltransferase I</fullName>
    </submittedName>
</protein>
<dbReference type="InterPro" id="IPR002201">
    <property type="entry name" value="Glyco_trans_9"/>
</dbReference>
<dbReference type="PANTHER" id="PTHR30160:SF1">
    <property type="entry name" value="LIPOPOLYSACCHARIDE 1,2-N-ACETYLGLUCOSAMINETRANSFERASE-RELATED"/>
    <property type="match status" value="1"/>
</dbReference>
<dbReference type="PANTHER" id="PTHR30160">
    <property type="entry name" value="TETRAACYLDISACCHARIDE 4'-KINASE-RELATED"/>
    <property type="match status" value="1"/>
</dbReference>
<evidence type="ECO:0000256" key="1">
    <source>
        <dbReference type="ARBA" id="ARBA00022676"/>
    </source>
</evidence>
<dbReference type="AlphaFoldDB" id="A0A2Z5G9V2"/>
<reference evidence="3 4" key="1">
    <citation type="journal article" date="2018" name="Front. Microbiol.">
        <title>Hydrolytic Capabilities as a Key to Environmental Success: Chitinolytic and Cellulolytic Acidobacteria From Acidic Sub-arctic Soils and Boreal Peatlands.</title>
        <authorList>
            <person name="Belova S.E."/>
            <person name="Ravin N.V."/>
            <person name="Pankratov T.A."/>
            <person name="Rakitin A.L."/>
            <person name="Ivanova A.A."/>
            <person name="Beletsky A.V."/>
            <person name="Mardanov A.V."/>
            <person name="Sinninghe Damste J.S."/>
            <person name="Dedysh S.N."/>
        </authorList>
    </citation>
    <scope>NUCLEOTIDE SEQUENCE [LARGE SCALE GENOMIC DNA]</scope>
    <source>
        <strain evidence="3 4">SBC82</strain>
    </source>
</reference>
<proteinExistence type="predicted"/>
<dbReference type="GO" id="GO:0009244">
    <property type="term" value="P:lipopolysaccharide core region biosynthetic process"/>
    <property type="evidence" value="ECO:0007669"/>
    <property type="project" value="TreeGrafter"/>
</dbReference>
<dbReference type="Proteomes" id="UP000253606">
    <property type="component" value="Chromosome"/>
</dbReference>
<dbReference type="Pfam" id="PF01075">
    <property type="entry name" value="Glyco_transf_9"/>
    <property type="match status" value="1"/>
</dbReference>
<dbReference type="RefSeq" id="WP_236657082.1">
    <property type="nucleotide sequence ID" value="NZ_CP030840.1"/>
</dbReference>
<organism evidence="3 4">
    <name type="scientific">Acidisarcina polymorpha</name>
    <dbReference type="NCBI Taxonomy" id="2211140"/>
    <lineage>
        <taxon>Bacteria</taxon>
        <taxon>Pseudomonadati</taxon>
        <taxon>Acidobacteriota</taxon>
        <taxon>Terriglobia</taxon>
        <taxon>Terriglobales</taxon>
        <taxon>Acidobacteriaceae</taxon>
        <taxon>Acidisarcina</taxon>
    </lineage>
</organism>
<accession>A0A2Z5G9V2</accession>
<sequence length="358" mass="38814">MCAERKLRVLIVRLGAMGDILHALPAATALRQAHPEWYLGWAVEPRWQALFRADSGSSIRDGAMPLVDRLHLVDAKSWGRRPLSPSTLRDIRRVRMELRQANYDVCVDLQGAVRSAVIGRWAAANRMIGEDQPRERAARRFFRERVATTGRHVIEQATEVLEAIAGEKLSGVPPLLPQDTAAEDWVARLLARHVSSPFVIMNPGAGWGAKRWPAERYGSVAKQLARMGFGVVINAGPEEVELAAELAAASGGAAVPINPTMGELIELTRKASLTIAGDTGPLHLACALGKPVVGIFGPTDPARNGPFGCSFKVLRHPESKRDHSRRSEPESGLLTIMPDDVVAAAAELLKEQGAGRGR</sequence>
<dbReference type="KEGG" id="abas:ACPOL_6101"/>
<gene>
    <name evidence="3" type="ORF">ACPOL_6101</name>
</gene>
<keyword evidence="2 3" id="KW-0808">Transferase</keyword>
<dbReference type="EMBL" id="CP030840">
    <property type="protein sequence ID" value="AXC15345.1"/>
    <property type="molecule type" value="Genomic_DNA"/>
</dbReference>
<dbReference type="GO" id="GO:0005829">
    <property type="term" value="C:cytosol"/>
    <property type="evidence" value="ECO:0007669"/>
    <property type="project" value="TreeGrafter"/>
</dbReference>
<evidence type="ECO:0000313" key="3">
    <source>
        <dbReference type="EMBL" id="AXC15345.1"/>
    </source>
</evidence>
<keyword evidence="4" id="KW-1185">Reference proteome</keyword>